<evidence type="ECO:0000313" key="1">
    <source>
        <dbReference type="EnsemblMetazoa" id="ENSAATROPP013447"/>
    </source>
</evidence>
<dbReference type="EnsemblMetazoa" id="ENSAATROPT014783">
    <property type="protein sequence ID" value="ENSAATROPP013447"/>
    <property type="gene ID" value="ENSAATROPG011993"/>
</dbReference>
<proteinExistence type="predicted"/>
<dbReference type="Proteomes" id="UP000075880">
    <property type="component" value="Unassembled WGS sequence"/>
</dbReference>
<name>A0AAG5DQ66_ANOAO</name>
<keyword evidence="2" id="KW-1185">Reference proteome</keyword>
<sequence>MGRAETSRPAIKSFTQRNMRHPALTHRLQAAGFGSMRSCIHIGVIFGRFLYSSSGCSLSRRLPMTSHIIRNMFRLQEHIRRIRMYLRSSIK</sequence>
<organism evidence="1 2">
    <name type="scientific">Anopheles atroparvus</name>
    <name type="common">European mosquito</name>
    <dbReference type="NCBI Taxonomy" id="41427"/>
    <lineage>
        <taxon>Eukaryota</taxon>
        <taxon>Metazoa</taxon>
        <taxon>Ecdysozoa</taxon>
        <taxon>Arthropoda</taxon>
        <taxon>Hexapoda</taxon>
        <taxon>Insecta</taxon>
        <taxon>Pterygota</taxon>
        <taxon>Neoptera</taxon>
        <taxon>Endopterygota</taxon>
        <taxon>Diptera</taxon>
        <taxon>Nematocera</taxon>
        <taxon>Culicoidea</taxon>
        <taxon>Culicidae</taxon>
        <taxon>Anophelinae</taxon>
        <taxon>Anopheles</taxon>
    </lineage>
</organism>
<accession>A0AAG5DQ66</accession>
<dbReference type="AlphaFoldDB" id="A0AAG5DQ66"/>
<reference evidence="1" key="1">
    <citation type="submission" date="2024-04" db="UniProtKB">
        <authorList>
            <consortium name="EnsemblMetazoa"/>
        </authorList>
    </citation>
    <scope>IDENTIFICATION</scope>
    <source>
        <strain evidence="1">EBRO</strain>
    </source>
</reference>
<protein>
    <submittedName>
        <fullName evidence="1">Uncharacterized protein</fullName>
    </submittedName>
</protein>
<evidence type="ECO:0000313" key="2">
    <source>
        <dbReference type="Proteomes" id="UP000075880"/>
    </source>
</evidence>